<keyword evidence="3" id="KW-1185">Reference proteome</keyword>
<comment type="caution">
    <text evidence="2">The sequence shown here is derived from an EMBL/GenBank/DDBJ whole genome shotgun (WGS) entry which is preliminary data.</text>
</comment>
<evidence type="ECO:0000259" key="1">
    <source>
        <dbReference type="PROSITE" id="PS50965"/>
    </source>
</evidence>
<name>A0A9X4KTR9_9BACL</name>
<dbReference type="Pfam" id="PF08378">
    <property type="entry name" value="NERD"/>
    <property type="match status" value="1"/>
</dbReference>
<organism evidence="2 3">
    <name type="scientific">Cohnella rhizosphaerae</name>
    <dbReference type="NCBI Taxonomy" id="1457232"/>
    <lineage>
        <taxon>Bacteria</taxon>
        <taxon>Bacillati</taxon>
        <taxon>Bacillota</taxon>
        <taxon>Bacilli</taxon>
        <taxon>Bacillales</taxon>
        <taxon>Paenibacillaceae</taxon>
        <taxon>Cohnella</taxon>
    </lineage>
</organism>
<dbReference type="InterPro" id="IPR011528">
    <property type="entry name" value="NERD"/>
</dbReference>
<dbReference type="PROSITE" id="PS50965">
    <property type="entry name" value="NERD"/>
    <property type="match status" value="1"/>
</dbReference>
<dbReference type="AlphaFoldDB" id="A0A9X4KTR9"/>
<evidence type="ECO:0000313" key="3">
    <source>
        <dbReference type="Proteomes" id="UP001153404"/>
    </source>
</evidence>
<proteinExistence type="predicted"/>
<feature type="domain" description="NERD" evidence="1">
    <location>
        <begin position="1"/>
        <end position="33"/>
    </location>
</feature>
<sequence length="33" mass="3871">MFVIETNNYTGWIMGSENSEYWTQVIKVSLCNL</sequence>
<reference evidence="2" key="1">
    <citation type="submission" date="2022-10" db="EMBL/GenBank/DDBJ databases">
        <title>Comparative genomic analysis of Cohnella hashimotonis sp. nov., isolated from the International Space Station.</title>
        <authorList>
            <person name="Simpson A."/>
            <person name="Venkateswaran K."/>
        </authorList>
    </citation>
    <scope>NUCLEOTIDE SEQUENCE</scope>
    <source>
        <strain evidence="2">DSM 28161</strain>
    </source>
</reference>
<dbReference type="RefSeq" id="WP_277533217.1">
    <property type="nucleotide sequence ID" value="NZ_JAPDIA010000003.1"/>
</dbReference>
<dbReference type="Proteomes" id="UP001153404">
    <property type="component" value="Unassembled WGS sequence"/>
</dbReference>
<accession>A0A9X4KTR9</accession>
<dbReference type="EMBL" id="JAPDIA010000003">
    <property type="protein sequence ID" value="MDG0810618.1"/>
    <property type="molecule type" value="Genomic_DNA"/>
</dbReference>
<evidence type="ECO:0000313" key="2">
    <source>
        <dbReference type="EMBL" id="MDG0810618.1"/>
    </source>
</evidence>
<protein>
    <submittedName>
        <fullName evidence="2">NERD domain-containing protein</fullName>
    </submittedName>
</protein>
<gene>
    <name evidence="2" type="ORF">OMP40_15515</name>
</gene>